<feature type="transmembrane region" description="Helical" evidence="1">
    <location>
        <begin position="6"/>
        <end position="26"/>
    </location>
</feature>
<organism evidence="2 3">
    <name type="scientific">Clostridium novyi A str. 4552</name>
    <dbReference type="NCBI Taxonomy" id="1444289"/>
    <lineage>
        <taxon>Bacteria</taxon>
        <taxon>Bacillati</taxon>
        <taxon>Bacillota</taxon>
        <taxon>Clostridia</taxon>
        <taxon>Eubacteriales</taxon>
        <taxon>Clostridiaceae</taxon>
        <taxon>Clostridium</taxon>
    </lineage>
</organism>
<proteinExistence type="predicted"/>
<sequence length="138" mass="16201">MSKKFRNNLIICNMMFVLIGTLLICYRQKNILKKSNENLCIITSSKIKNLKNKNYDIKYEKIISKIKENPCIKIKKAINNNDNRIFSMSLEFTGSLEELDKFIDDIKKSDDLYEMESIKLSTDDNRLYKGYIVLNITV</sequence>
<name>A0A0A0I2W5_CLONO</name>
<protein>
    <submittedName>
        <fullName evidence="2">Uncharacterized protein</fullName>
    </submittedName>
</protein>
<gene>
    <name evidence="2" type="ORF">Z968_10375</name>
</gene>
<dbReference type="OrthoDB" id="9939861at2"/>
<reference evidence="2 3" key="1">
    <citation type="submission" date="2014-01" db="EMBL/GenBank/DDBJ databases">
        <title>Plasmidome dynamics in the species complex Clostridium novyi sensu lato converts strains of independent lineages into distinctly different pathogens.</title>
        <authorList>
            <person name="Skarin H."/>
            <person name="Segerman B."/>
        </authorList>
    </citation>
    <scope>NUCLEOTIDE SEQUENCE [LARGE SCALE GENOMIC DNA]</scope>
    <source>
        <strain evidence="2 3">4552</strain>
    </source>
</reference>
<evidence type="ECO:0000256" key="1">
    <source>
        <dbReference type="SAM" id="Phobius"/>
    </source>
</evidence>
<keyword evidence="1" id="KW-0472">Membrane</keyword>
<dbReference type="Proteomes" id="UP000030012">
    <property type="component" value="Unassembled WGS sequence"/>
</dbReference>
<dbReference type="AlphaFoldDB" id="A0A0A0I2W5"/>
<keyword evidence="1" id="KW-0812">Transmembrane</keyword>
<evidence type="ECO:0000313" key="2">
    <source>
        <dbReference type="EMBL" id="KGM94993.1"/>
    </source>
</evidence>
<accession>A0A0A0I2W5</accession>
<dbReference type="RefSeq" id="WP_039255950.1">
    <property type="nucleotide sequence ID" value="NZ_JENJ01000051.1"/>
</dbReference>
<comment type="caution">
    <text evidence="2">The sequence shown here is derived from an EMBL/GenBank/DDBJ whole genome shotgun (WGS) entry which is preliminary data.</text>
</comment>
<evidence type="ECO:0000313" key="3">
    <source>
        <dbReference type="Proteomes" id="UP000030012"/>
    </source>
</evidence>
<dbReference type="EMBL" id="JENJ01000051">
    <property type="protein sequence ID" value="KGM94993.1"/>
    <property type="molecule type" value="Genomic_DNA"/>
</dbReference>
<keyword evidence="1" id="KW-1133">Transmembrane helix</keyword>